<keyword evidence="2" id="KW-1185">Reference proteome</keyword>
<evidence type="ECO:0000313" key="1">
    <source>
        <dbReference type="EMBL" id="KAF5185950.1"/>
    </source>
</evidence>
<sequence>MNFSFQGLTKHVTLEPGEDKRCMTPSCQAVRDIGHACSSIMSENSSLEVSVESPSMRWWDLDSNVVLFIFLRGGRSLEKAKQKVI</sequence>
<dbReference type="EMBL" id="JABWDY010030027">
    <property type="protein sequence ID" value="KAF5185950.1"/>
    <property type="molecule type" value="Genomic_DNA"/>
</dbReference>
<reference evidence="1 2" key="1">
    <citation type="submission" date="2020-06" db="EMBL/GenBank/DDBJ databases">
        <title>Transcriptomic and genomic resources for Thalictrum thalictroides and T. hernandezii: Facilitating candidate gene discovery in an emerging model plant lineage.</title>
        <authorList>
            <person name="Arias T."/>
            <person name="Riano-Pachon D.M."/>
            <person name="Di Stilio V.S."/>
        </authorList>
    </citation>
    <scope>NUCLEOTIDE SEQUENCE [LARGE SCALE GENOMIC DNA]</scope>
    <source>
        <strain evidence="2">cv. WT478/WT964</strain>
        <tissue evidence="1">Leaves</tissue>
    </source>
</reference>
<proteinExistence type="predicted"/>
<name>A0A7J6VP61_THATH</name>
<evidence type="ECO:0000313" key="2">
    <source>
        <dbReference type="Proteomes" id="UP000554482"/>
    </source>
</evidence>
<accession>A0A7J6VP61</accession>
<protein>
    <submittedName>
        <fullName evidence="1">Uncharacterized protein</fullName>
    </submittedName>
</protein>
<organism evidence="1 2">
    <name type="scientific">Thalictrum thalictroides</name>
    <name type="common">Rue-anemone</name>
    <name type="synonym">Anemone thalictroides</name>
    <dbReference type="NCBI Taxonomy" id="46969"/>
    <lineage>
        <taxon>Eukaryota</taxon>
        <taxon>Viridiplantae</taxon>
        <taxon>Streptophyta</taxon>
        <taxon>Embryophyta</taxon>
        <taxon>Tracheophyta</taxon>
        <taxon>Spermatophyta</taxon>
        <taxon>Magnoliopsida</taxon>
        <taxon>Ranunculales</taxon>
        <taxon>Ranunculaceae</taxon>
        <taxon>Thalictroideae</taxon>
        <taxon>Thalictrum</taxon>
    </lineage>
</organism>
<dbReference type="Proteomes" id="UP000554482">
    <property type="component" value="Unassembled WGS sequence"/>
</dbReference>
<dbReference type="AlphaFoldDB" id="A0A7J6VP61"/>
<comment type="caution">
    <text evidence="1">The sequence shown here is derived from an EMBL/GenBank/DDBJ whole genome shotgun (WGS) entry which is preliminary data.</text>
</comment>
<gene>
    <name evidence="1" type="ORF">FRX31_024463</name>
</gene>